<name>A0A6A5YVP6_9PLEO</name>
<feature type="region of interest" description="Disordered" evidence="1">
    <location>
        <begin position="255"/>
        <end position="290"/>
    </location>
</feature>
<evidence type="ECO:0000313" key="2">
    <source>
        <dbReference type="EMBL" id="KAF2110178.1"/>
    </source>
</evidence>
<organism evidence="2 3">
    <name type="scientific">Lophiotrema nucula</name>
    <dbReference type="NCBI Taxonomy" id="690887"/>
    <lineage>
        <taxon>Eukaryota</taxon>
        <taxon>Fungi</taxon>
        <taxon>Dikarya</taxon>
        <taxon>Ascomycota</taxon>
        <taxon>Pezizomycotina</taxon>
        <taxon>Dothideomycetes</taxon>
        <taxon>Pleosporomycetidae</taxon>
        <taxon>Pleosporales</taxon>
        <taxon>Lophiotremataceae</taxon>
        <taxon>Lophiotrema</taxon>
    </lineage>
</organism>
<dbReference type="OrthoDB" id="3801515at2759"/>
<evidence type="ECO:0000256" key="1">
    <source>
        <dbReference type="SAM" id="MobiDB-lite"/>
    </source>
</evidence>
<accession>A0A6A5YVP6</accession>
<protein>
    <submittedName>
        <fullName evidence="2">Uncharacterized protein</fullName>
    </submittedName>
</protein>
<keyword evidence="3" id="KW-1185">Reference proteome</keyword>
<dbReference type="Proteomes" id="UP000799770">
    <property type="component" value="Unassembled WGS sequence"/>
</dbReference>
<evidence type="ECO:0000313" key="3">
    <source>
        <dbReference type="Proteomes" id="UP000799770"/>
    </source>
</evidence>
<proteinExistence type="predicted"/>
<dbReference type="EMBL" id="ML977339">
    <property type="protein sequence ID" value="KAF2110178.1"/>
    <property type="molecule type" value="Genomic_DNA"/>
</dbReference>
<dbReference type="AlphaFoldDB" id="A0A6A5YVP6"/>
<reference evidence="2" key="1">
    <citation type="journal article" date="2020" name="Stud. Mycol.">
        <title>101 Dothideomycetes genomes: a test case for predicting lifestyles and emergence of pathogens.</title>
        <authorList>
            <person name="Haridas S."/>
            <person name="Albert R."/>
            <person name="Binder M."/>
            <person name="Bloem J."/>
            <person name="Labutti K."/>
            <person name="Salamov A."/>
            <person name="Andreopoulos B."/>
            <person name="Baker S."/>
            <person name="Barry K."/>
            <person name="Bills G."/>
            <person name="Bluhm B."/>
            <person name="Cannon C."/>
            <person name="Castanera R."/>
            <person name="Culley D."/>
            <person name="Daum C."/>
            <person name="Ezra D."/>
            <person name="Gonzalez J."/>
            <person name="Henrissat B."/>
            <person name="Kuo A."/>
            <person name="Liang C."/>
            <person name="Lipzen A."/>
            <person name="Lutzoni F."/>
            <person name="Magnuson J."/>
            <person name="Mondo S."/>
            <person name="Nolan M."/>
            <person name="Ohm R."/>
            <person name="Pangilinan J."/>
            <person name="Park H.-J."/>
            <person name="Ramirez L."/>
            <person name="Alfaro M."/>
            <person name="Sun H."/>
            <person name="Tritt A."/>
            <person name="Yoshinaga Y."/>
            <person name="Zwiers L.-H."/>
            <person name="Turgeon B."/>
            <person name="Goodwin S."/>
            <person name="Spatafora J."/>
            <person name="Crous P."/>
            <person name="Grigoriev I."/>
        </authorList>
    </citation>
    <scope>NUCLEOTIDE SEQUENCE</scope>
    <source>
        <strain evidence="2">CBS 627.86</strain>
    </source>
</reference>
<gene>
    <name evidence="2" type="ORF">BDV96DRAFT_668709</name>
</gene>
<feature type="region of interest" description="Disordered" evidence="1">
    <location>
        <begin position="352"/>
        <end position="420"/>
    </location>
</feature>
<feature type="compositionally biased region" description="Low complexity" evidence="1">
    <location>
        <begin position="261"/>
        <end position="270"/>
    </location>
</feature>
<sequence>MQSKPFINNFIATQVYATLHSAHRLRERAIHDCICAQDDATIPVPGPSDHLLRDTTLSMEEVGQVQVDSTGDQHPFQPVNDFRQEHETHSTLDFPAISKLGRFKQDTDPTHPETQSLPNGAGGISLPSQRHAAFPARTPKGTYLLASPGYSKPANVGVRRAQKASLLLGSPARPGHASRMKQMFADATTENRAPKNDGVVLYPQLPNVSRTCNPVEGAMEEYRPATPDVFCSGQGSPLPPTYDIAVPNLRCLRPAESPVESSGSWSGDSSYLTVENPPRRSSPGASTEPRINEWLSTILSDDQASGESTADRAHHARNEIRHDAHASESNETIRGDSLTSYHDKLLHIMNDEGWSTSSSSSADSRGRPLEDVDSPSHTLLPWSPNVPHTPVGAGRRVTEPWSPLDDPDPDSGGVALSPLSPNVCVERGPSRRYSLRHNRTARGARKLGTPTRAVAVKDDNGPQSAKTLRALGKLDMSGGVVLGPVHQTQG</sequence>